<evidence type="ECO:0000256" key="6">
    <source>
        <dbReference type="ARBA" id="ARBA00023002"/>
    </source>
</evidence>
<dbReference type="CDD" id="cd06572">
    <property type="entry name" value="Histidinol_dh"/>
    <property type="match status" value="1"/>
</dbReference>
<evidence type="ECO:0000256" key="8">
    <source>
        <dbReference type="HAMAP-Rule" id="MF_01024"/>
    </source>
</evidence>
<dbReference type="GO" id="GO:0005829">
    <property type="term" value="C:cytosol"/>
    <property type="evidence" value="ECO:0007669"/>
    <property type="project" value="TreeGrafter"/>
</dbReference>
<sequence length="424" mass="47281">MIYNKTNFLSKGFKQSSLNEDLYPIVKEICDNVKRLGDEALISYNQTFDHVETAHLEINDTALQDAYHRLDEDLRQALHQSHDRITAYQQSIKQSDRQGTSDCYEMYHPLESVGVYVPGGKASYPSTVLMTVTLAKVAGVKHIYVVTPPQQQGLPDVVLAACYITGVDRVFQVGGAQSIAALAYGTETIPKVDKIVGPGNQYVAYAKKYLFGQVGIDQIAGPSEIALIIDETADLDAIVYDVFAQAEHDELARTFVISENYACLQQLEHKIQQTLSTIERQPIVEASLANHHFLIHSSNFNESCDLMNTIAPEHASIQTACPHDYLNHVRYVGALFLGHYSPEVIGDYVAGPSHVLPTNQTARFTNGLSVNDFLTRHSVINLSQDTFSEIEGTARQIAHVEQLFNHEYSIKIRTTKEHNNNDKN</sequence>
<dbReference type="FunFam" id="3.40.50.1980:FF:000001">
    <property type="entry name" value="Histidinol dehydrogenase"/>
    <property type="match status" value="1"/>
</dbReference>
<evidence type="ECO:0000256" key="11">
    <source>
        <dbReference type="PIRSR" id="PIRSR000099-2"/>
    </source>
</evidence>
<feature type="binding site" evidence="8 12">
    <location>
        <position position="245"/>
    </location>
    <ligand>
        <name>substrate</name>
    </ligand>
</feature>
<dbReference type="NCBIfam" id="NF010343">
    <property type="entry name" value="PRK13770.1"/>
    <property type="match status" value="1"/>
</dbReference>
<dbReference type="GO" id="GO:0008270">
    <property type="term" value="F:zinc ion binding"/>
    <property type="evidence" value="ECO:0007669"/>
    <property type="project" value="UniProtKB-UniRule"/>
</dbReference>
<evidence type="ECO:0000256" key="2">
    <source>
        <dbReference type="ARBA" id="ARBA00010178"/>
    </source>
</evidence>
<dbReference type="FunFam" id="3.40.50.1980:FF:000026">
    <property type="entry name" value="Histidinol dehydrogenase"/>
    <property type="match status" value="1"/>
</dbReference>
<dbReference type="UniPathway" id="UPA00031">
    <property type="reaction ID" value="UER00014"/>
</dbReference>
<feature type="binding site" evidence="8 11">
    <location>
        <position position="116"/>
    </location>
    <ligand>
        <name>NAD(+)</name>
        <dbReference type="ChEBI" id="CHEBI:57540"/>
    </ligand>
</feature>
<dbReference type="Gene3D" id="3.40.50.1980">
    <property type="entry name" value="Nitrogenase molybdenum iron protein domain"/>
    <property type="match status" value="2"/>
</dbReference>
<keyword evidence="8 11" id="KW-0520">NAD</keyword>
<dbReference type="OrthoDB" id="9805269at2"/>
<dbReference type="PROSITE" id="PS00611">
    <property type="entry name" value="HISOL_DEHYDROGENASE"/>
    <property type="match status" value="1"/>
</dbReference>
<dbReference type="EC" id="1.1.1.23" evidence="3 8"/>
<feature type="binding site" evidence="8 13">
    <location>
        <position position="347"/>
    </location>
    <ligand>
        <name>Zn(2+)</name>
        <dbReference type="ChEBI" id="CHEBI:29105"/>
    </ligand>
</feature>
<evidence type="ECO:0000313" key="16">
    <source>
        <dbReference type="EMBL" id="SCS53471.1"/>
    </source>
</evidence>
<feature type="binding site" evidence="8 13">
    <location>
        <position position="245"/>
    </location>
    <ligand>
        <name>Zn(2+)</name>
        <dbReference type="ChEBI" id="CHEBI:29105"/>
    </ligand>
</feature>
<comment type="cofactor">
    <cofactor evidence="8 13">
        <name>Zn(2+)</name>
        <dbReference type="ChEBI" id="CHEBI:29105"/>
    </cofactor>
    <text evidence="8 13">Binds 1 zinc ion per subunit.</text>
</comment>
<dbReference type="EMBL" id="FMPG01000002">
    <property type="protein sequence ID" value="SCS53471.1"/>
    <property type="molecule type" value="Genomic_DNA"/>
</dbReference>
<dbReference type="PANTHER" id="PTHR21256">
    <property type="entry name" value="HISTIDINOL DEHYDROGENASE HDH"/>
    <property type="match status" value="1"/>
</dbReference>
<name>A0A1D4IVV2_9STAP</name>
<evidence type="ECO:0000313" key="15">
    <source>
        <dbReference type="EMBL" id="SCS35595.1"/>
    </source>
</evidence>
<feature type="binding site" evidence="8 12">
    <location>
        <position position="401"/>
    </location>
    <ligand>
        <name>substrate</name>
    </ligand>
</feature>
<comment type="function">
    <text evidence="1 8">Catalyzes the sequential NAD-dependent oxidations of L-histidinol to L-histidinaldehyde and then to L-histidine.</text>
</comment>
<reference evidence="16 18" key="1">
    <citation type="submission" date="2016-09" db="EMBL/GenBank/DDBJ databases">
        <authorList>
            <consortium name="Pathogen Informatics"/>
        </authorList>
    </citation>
    <scope>NUCLEOTIDE SEQUENCE [LARGE SCALE GENOMIC DNA]</scope>
    <source>
        <strain evidence="16 18">82B</strain>
    </source>
</reference>
<evidence type="ECO:0000256" key="14">
    <source>
        <dbReference type="RuleBase" id="RU004175"/>
    </source>
</evidence>
<dbReference type="Proteomes" id="UP000095768">
    <property type="component" value="Unassembled WGS sequence"/>
</dbReference>
<feature type="binding site" evidence="8 12">
    <location>
        <position position="223"/>
    </location>
    <ligand>
        <name>substrate</name>
    </ligand>
</feature>
<dbReference type="GO" id="GO:0004399">
    <property type="term" value="F:histidinol dehydrogenase activity"/>
    <property type="evidence" value="ECO:0007669"/>
    <property type="project" value="UniProtKB-UniRule"/>
</dbReference>
<dbReference type="Gene3D" id="1.20.5.1300">
    <property type="match status" value="1"/>
</dbReference>
<comment type="pathway">
    <text evidence="8">Amino-acid biosynthesis; L-histidine biosynthesis; L-histidine from 5-phospho-alpha-D-ribose 1-diphosphate: step 9/9.</text>
</comment>
<reference evidence="15 17" key="2">
    <citation type="submission" date="2016-09" db="EMBL/GenBank/DDBJ databases">
        <authorList>
            <consortium name="Pathogen Informatics"/>
            <person name="Sun Q."/>
            <person name="Inoue M."/>
        </authorList>
    </citation>
    <scope>NUCLEOTIDE SEQUENCE [LARGE SCALE GENOMIC DNA]</scope>
    <source>
        <strain evidence="15 17">82C</strain>
    </source>
</reference>
<comment type="catalytic activity">
    <reaction evidence="7 8">
        <text>L-histidinol + 2 NAD(+) + H2O = L-histidine + 2 NADH + 3 H(+)</text>
        <dbReference type="Rhea" id="RHEA:20641"/>
        <dbReference type="ChEBI" id="CHEBI:15377"/>
        <dbReference type="ChEBI" id="CHEBI:15378"/>
        <dbReference type="ChEBI" id="CHEBI:57540"/>
        <dbReference type="ChEBI" id="CHEBI:57595"/>
        <dbReference type="ChEBI" id="CHEBI:57699"/>
        <dbReference type="ChEBI" id="CHEBI:57945"/>
        <dbReference type="EC" id="1.1.1.23"/>
    </reaction>
</comment>
<keyword evidence="5 8" id="KW-0862">Zinc</keyword>
<dbReference type="HAMAP" id="MF_01024">
    <property type="entry name" value="HisD"/>
    <property type="match status" value="1"/>
</dbReference>
<dbReference type="Pfam" id="PF00815">
    <property type="entry name" value="Histidinol_dh"/>
    <property type="match status" value="1"/>
</dbReference>
<dbReference type="Proteomes" id="UP000095412">
    <property type="component" value="Unassembled WGS sequence"/>
</dbReference>
<evidence type="ECO:0000256" key="12">
    <source>
        <dbReference type="PIRSR" id="PIRSR000099-3"/>
    </source>
</evidence>
<feature type="binding site" evidence="8 13">
    <location>
        <position position="248"/>
    </location>
    <ligand>
        <name>Zn(2+)</name>
        <dbReference type="ChEBI" id="CHEBI:29105"/>
    </ligand>
</feature>
<evidence type="ECO:0000256" key="7">
    <source>
        <dbReference type="ARBA" id="ARBA00049489"/>
    </source>
</evidence>
<dbReference type="PANTHER" id="PTHR21256:SF2">
    <property type="entry name" value="HISTIDINE BIOSYNTHESIS TRIFUNCTIONAL PROTEIN"/>
    <property type="match status" value="1"/>
</dbReference>
<dbReference type="GO" id="GO:0051287">
    <property type="term" value="F:NAD binding"/>
    <property type="evidence" value="ECO:0007669"/>
    <property type="project" value="InterPro"/>
</dbReference>
<evidence type="ECO:0000256" key="13">
    <source>
        <dbReference type="PIRSR" id="PIRSR000099-4"/>
    </source>
</evidence>
<dbReference type="GO" id="GO:0000105">
    <property type="term" value="P:L-histidine biosynthetic process"/>
    <property type="evidence" value="ECO:0007669"/>
    <property type="project" value="UniProtKB-UniRule"/>
</dbReference>
<gene>
    <name evidence="8 16" type="primary">hisD</name>
    <name evidence="16" type="ORF">SAMEA2297795_00635</name>
    <name evidence="15" type="ORF">SAMEA2297796_00311</name>
</gene>
<dbReference type="InterPro" id="IPR012131">
    <property type="entry name" value="Hstdl_DH"/>
</dbReference>
<dbReference type="AlphaFoldDB" id="A0A1D4IVV2"/>
<keyword evidence="8" id="KW-0028">Amino-acid biosynthesis</keyword>
<feature type="binding site" evidence="8 13">
    <location>
        <position position="406"/>
    </location>
    <ligand>
        <name>Zn(2+)</name>
        <dbReference type="ChEBI" id="CHEBI:29105"/>
    </ligand>
</feature>
<feature type="active site" description="Proton acceptor" evidence="8 10">
    <location>
        <position position="313"/>
    </location>
</feature>
<evidence type="ECO:0000313" key="17">
    <source>
        <dbReference type="Proteomes" id="UP000095412"/>
    </source>
</evidence>
<dbReference type="InterPro" id="IPR016161">
    <property type="entry name" value="Ald_DH/histidinol_DH"/>
</dbReference>
<feature type="binding site" evidence="8 12">
    <location>
        <position position="406"/>
    </location>
    <ligand>
        <name>substrate</name>
    </ligand>
</feature>
<feature type="binding site" evidence="8 12">
    <location>
        <position position="248"/>
    </location>
    <ligand>
        <name>substrate</name>
    </ligand>
</feature>
<dbReference type="InterPro" id="IPR001692">
    <property type="entry name" value="Histidinol_DH_CS"/>
</dbReference>
<protein>
    <recommendedName>
        <fullName evidence="3 8">Histidinol dehydrogenase</fullName>
        <shortName evidence="8">HDH</shortName>
        <ecNumber evidence="3 8">1.1.1.23</ecNumber>
    </recommendedName>
</protein>
<feature type="binding site" evidence="8 11">
    <location>
        <position position="200"/>
    </location>
    <ligand>
        <name>NAD(+)</name>
        <dbReference type="ChEBI" id="CHEBI:57540"/>
    </ligand>
</feature>
<dbReference type="InterPro" id="IPR022695">
    <property type="entry name" value="Histidinol_DH_monofunct"/>
</dbReference>
<accession>A0A1D4IVV2</accession>
<evidence type="ECO:0000256" key="5">
    <source>
        <dbReference type="ARBA" id="ARBA00022833"/>
    </source>
</evidence>
<evidence type="ECO:0000256" key="4">
    <source>
        <dbReference type="ARBA" id="ARBA00022723"/>
    </source>
</evidence>
<keyword evidence="6 8" id="KW-0560">Oxidoreductase</keyword>
<keyword evidence="17" id="KW-1185">Reference proteome</keyword>
<evidence type="ECO:0000313" key="18">
    <source>
        <dbReference type="Proteomes" id="UP000095768"/>
    </source>
</evidence>
<dbReference type="PRINTS" id="PR00083">
    <property type="entry name" value="HOLDHDRGNASE"/>
</dbReference>
<dbReference type="PIRSF" id="PIRSF000099">
    <property type="entry name" value="Histidinol_dh"/>
    <property type="match status" value="1"/>
</dbReference>
<feature type="binding site" evidence="8 12">
    <location>
        <position position="347"/>
    </location>
    <ligand>
        <name>substrate</name>
    </ligand>
</feature>
<feature type="active site" description="Proton acceptor" evidence="8 10">
    <location>
        <position position="314"/>
    </location>
</feature>
<feature type="binding site" evidence="8 12">
    <location>
        <position position="314"/>
    </location>
    <ligand>
        <name>substrate</name>
    </ligand>
</feature>
<feature type="binding site" evidence="8 11">
    <location>
        <position position="177"/>
    </location>
    <ligand>
        <name>NAD(+)</name>
        <dbReference type="ChEBI" id="CHEBI:57540"/>
    </ligand>
</feature>
<dbReference type="SUPFAM" id="SSF53720">
    <property type="entry name" value="ALDH-like"/>
    <property type="match status" value="1"/>
</dbReference>
<keyword evidence="8" id="KW-0368">Histidine biosynthesis</keyword>
<evidence type="ECO:0000256" key="1">
    <source>
        <dbReference type="ARBA" id="ARBA00003850"/>
    </source>
</evidence>
<evidence type="ECO:0000256" key="9">
    <source>
        <dbReference type="PIRNR" id="PIRNR000099"/>
    </source>
</evidence>
<proteinExistence type="inferred from homology"/>
<organism evidence="16 18">
    <name type="scientific">Staphylococcus caeli</name>
    <dbReference type="NCBI Taxonomy" id="2201815"/>
    <lineage>
        <taxon>Bacteria</taxon>
        <taxon>Bacillati</taxon>
        <taxon>Bacillota</taxon>
        <taxon>Bacilli</taxon>
        <taxon>Bacillales</taxon>
        <taxon>Staphylococcaceae</taxon>
        <taxon>Staphylococcus</taxon>
    </lineage>
</organism>
<evidence type="ECO:0000256" key="3">
    <source>
        <dbReference type="ARBA" id="ARBA00012965"/>
    </source>
</evidence>
<comment type="similarity">
    <text evidence="2 8 9 14">Belongs to the histidinol dehydrogenase family.</text>
</comment>
<dbReference type="NCBIfam" id="TIGR00069">
    <property type="entry name" value="hisD"/>
    <property type="match status" value="1"/>
</dbReference>
<evidence type="ECO:0000256" key="10">
    <source>
        <dbReference type="PIRSR" id="PIRSR000099-1"/>
    </source>
</evidence>
<keyword evidence="4 8" id="KW-0479">Metal-binding</keyword>
<dbReference type="EMBL" id="FMPI01000002">
    <property type="protein sequence ID" value="SCS35595.1"/>
    <property type="molecule type" value="Genomic_DNA"/>
</dbReference>